<feature type="chain" id="PRO_5023084466" description="DUF4294 domain-containing protein" evidence="1">
    <location>
        <begin position="20"/>
        <end position="253"/>
    </location>
</feature>
<gene>
    <name evidence="2" type="ORF">FUA24_20475</name>
</gene>
<dbReference type="Proteomes" id="UP000323930">
    <property type="component" value="Unassembled WGS sequence"/>
</dbReference>
<feature type="signal peptide" evidence="1">
    <location>
        <begin position="1"/>
        <end position="19"/>
    </location>
</feature>
<organism evidence="2 3">
    <name type="scientific">Seonamhaeicola marinus</name>
    <dbReference type="NCBI Taxonomy" id="1912246"/>
    <lineage>
        <taxon>Bacteria</taxon>
        <taxon>Pseudomonadati</taxon>
        <taxon>Bacteroidota</taxon>
        <taxon>Flavobacteriia</taxon>
        <taxon>Flavobacteriales</taxon>
        <taxon>Flavobacteriaceae</taxon>
    </lineage>
</organism>
<keyword evidence="3" id="KW-1185">Reference proteome</keyword>
<proteinExistence type="predicted"/>
<reference evidence="2 3" key="1">
    <citation type="submission" date="2019-08" db="EMBL/GenBank/DDBJ databases">
        <title>Seonamhaeicola sediminis sp. nov., isolated from marine sediment.</title>
        <authorList>
            <person name="Cao W.R."/>
        </authorList>
    </citation>
    <scope>NUCLEOTIDE SEQUENCE [LARGE SCALE GENOMIC DNA]</scope>
    <source>
        <strain evidence="2 3">B011</strain>
    </source>
</reference>
<dbReference type="RefSeq" id="WP_148544913.1">
    <property type="nucleotide sequence ID" value="NZ_VSDQ01000718.1"/>
</dbReference>
<dbReference type="EMBL" id="VSDQ01000718">
    <property type="protein sequence ID" value="TYA71927.1"/>
    <property type="molecule type" value="Genomic_DNA"/>
</dbReference>
<dbReference type="OrthoDB" id="1422961at2"/>
<accession>A0A5D0HPD3</accession>
<evidence type="ECO:0000256" key="1">
    <source>
        <dbReference type="SAM" id="SignalP"/>
    </source>
</evidence>
<name>A0A5D0HPD3_9FLAO</name>
<keyword evidence="1" id="KW-0732">Signal</keyword>
<dbReference type="AlphaFoldDB" id="A0A5D0HPD3"/>
<evidence type="ECO:0008006" key="4">
    <source>
        <dbReference type="Google" id="ProtNLM"/>
    </source>
</evidence>
<evidence type="ECO:0000313" key="2">
    <source>
        <dbReference type="EMBL" id="TYA71927.1"/>
    </source>
</evidence>
<sequence length="253" mass="29111">MRLLYVIIIVTALSFNAEAQDNQFVFSKDFNALMVQKEGSSPYVYEILHENATTTIRKPREKRLTSYYKKALYLSKKAKTDSSKIATLKQQGKSLEDINKVINVKDVYDRLKMTKRVLKSAKKYEIVPSKVIVEKKDKFKMRRTIFKPQNVIIGTFEGVGAYYVVKKTDVYNQGELISIAEAKQNNLSEDSFLFANVFELIKNVDTGDVYMVYPNFLKNYPINKAKSKSTFGSTIDKKINASILAYHKKRIVH</sequence>
<comment type="caution">
    <text evidence="2">The sequence shown here is derived from an EMBL/GenBank/DDBJ whole genome shotgun (WGS) entry which is preliminary data.</text>
</comment>
<evidence type="ECO:0000313" key="3">
    <source>
        <dbReference type="Proteomes" id="UP000323930"/>
    </source>
</evidence>
<protein>
    <recommendedName>
        <fullName evidence="4">DUF4294 domain-containing protein</fullName>
    </recommendedName>
</protein>